<dbReference type="InterPro" id="IPR002791">
    <property type="entry name" value="ARMT1-like_metal-bd"/>
</dbReference>
<dbReference type="Gene3D" id="3.30.420.510">
    <property type="match status" value="1"/>
</dbReference>
<keyword evidence="8" id="KW-0378">Hydrolase</keyword>
<dbReference type="GO" id="GO:0046872">
    <property type="term" value="F:metal ion binding"/>
    <property type="evidence" value="ECO:0007669"/>
    <property type="project" value="UniProtKB-KW"/>
</dbReference>
<evidence type="ECO:0000256" key="15">
    <source>
        <dbReference type="ARBA" id="ARBA00046055"/>
    </source>
</evidence>
<dbReference type="GO" id="GO:0005829">
    <property type="term" value="C:cytosol"/>
    <property type="evidence" value="ECO:0007669"/>
    <property type="project" value="TreeGrafter"/>
</dbReference>
<keyword evidence="18" id="KW-1185">Reference proteome</keyword>
<reference evidence="17" key="1">
    <citation type="journal article" date="2023" name="Mol. Biol. Evol.">
        <title>Third-Generation Sequencing Reveals the Adaptive Role of the Epigenome in Three Deep-Sea Polychaetes.</title>
        <authorList>
            <person name="Perez M."/>
            <person name="Aroh O."/>
            <person name="Sun Y."/>
            <person name="Lan Y."/>
            <person name="Juniper S.K."/>
            <person name="Young C.R."/>
            <person name="Angers B."/>
            <person name="Qian P.Y."/>
        </authorList>
    </citation>
    <scope>NUCLEOTIDE SEQUENCE</scope>
    <source>
        <strain evidence="17">P08H-3</strain>
    </source>
</reference>
<comment type="function">
    <text evidence="15">Phosphatase which shows a preference for 4'-phosphopantetheine and its oxidatively damaged forms (sulfonate or S-sulfonate), providing strong indirect evidence that the phosphatase activity pre-empts damage in the coenzyme A (CoA) pathway. Hydrolyzing excess 4'-phosphopantetheine could constitute a directed overflow mechanism to prevent its oxidation to the S-sulfonate, sulfonate, or other forms. Hydrolyzing 4'-phosphopantetheine sulfonate or S-sulfonate would forestall their conversion to inactive forms of CoA and acyl carrier protein. May play a role in the physiological regulation of CoA intracellular levels.</text>
</comment>
<keyword evidence="12" id="KW-0464">Manganese</keyword>
<evidence type="ECO:0000256" key="1">
    <source>
        <dbReference type="ARBA" id="ARBA00001936"/>
    </source>
</evidence>
<protein>
    <recommendedName>
        <fullName evidence="4">4'-phosphopantetheine phosphatase</fullName>
    </recommendedName>
    <alternativeName>
        <fullName evidence="14">Inactive pantothenic acid kinase 4</fullName>
    </alternativeName>
</protein>
<comment type="subunit">
    <text evidence="3">Homodimer. Interacts with PKM.</text>
</comment>
<dbReference type="Gene3D" id="3.40.50.10880">
    <property type="entry name" value="Uncharacterised protein PF01937, DUF89, domain 3"/>
    <property type="match status" value="1"/>
</dbReference>
<dbReference type="EMBL" id="JAODUP010000727">
    <property type="protein sequence ID" value="KAK2144824.1"/>
    <property type="molecule type" value="Genomic_DNA"/>
</dbReference>
<evidence type="ECO:0000256" key="14">
    <source>
        <dbReference type="ARBA" id="ARBA00032948"/>
    </source>
</evidence>
<dbReference type="GO" id="GO:0005524">
    <property type="term" value="F:ATP binding"/>
    <property type="evidence" value="ECO:0007669"/>
    <property type="project" value="UniProtKB-KW"/>
</dbReference>
<feature type="domain" description="Damage-control phosphatase ARMT1-like metal-binding" evidence="16">
    <location>
        <begin position="455"/>
        <end position="645"/>
    </location>
</feature>
<dbReference type="SUPFAM" id="SSF111321">
    <property type="entry name" value="AF1104-like"/>
    <property type="match status" value="1"/>
</dbReference>
<dbReference type="GO" id="GO:0004594">
    <property type="term" value="F:pantothenate kinase activity"/>
    <property type="evidence" value="ECO:0007669"/>
    <property type="project" value="TreeGrafter"/>
</dbReference>
<accession>A0AAD9J1E8</accession>
<gene>
    <name evidence="17" type="ORF">LSH36_727g01037</name>
</gene>
<comment type="cofactor">
    <cofactor evidence="1">
        <name>Mn(2+)</name>
        <dbReference type="ChEBI" id="CHEBI:29035"/>
    </cofactor>
</comment>
<sequence length="675" mass="77031">MLEKDTYFKVFQKLGNLADVEIKKNGDEIYKIAEEDQLIEQLHFIKFETKYIETCLGFIEENLICSREFMKDKVIKVTGGGAWKYKDYITKKLGVRLVILDTQVIQSDIIVGASVSAQPIWVDKEDEMECLIKGCNFLLKNIPDESFLYQRHGNPEYKFQTMESDSVYPFLLVNIGSGVSIFKVESETKYQRIGGTSLGGGTFWGLGSILTKARGFDELLKLAEQGDHRNVDMLVKDIYGGAYHPLGLPAELIASSFGKAARSVMDRQVKAFHEADMVKSLLISISNDIGQIAVLNAKLCKVNKIYFGGYFIRGHPVTMHTISYAISYWSEGDVKALFLRHEGYLGAIGAFLKGVEEEDPERYSWDESPVWGENYARSSGLLSPKLSEDEAQVGVGAERSAMFDKLELDRFAKPLVTCPLLADIAGYLPDTIDLTQDSEAREYWLSCFMEATEKFAERAVLSQPSKKDAEKRADRFKEKYLCRLKELKENPCAYGSLTVRGLLDTREQCLEEFHFVDPYSQQKQQENEFALKQLRHWLLQLDELSWEERQLRLVQGLLAGNVFDWGAKEVAKLLEHGKLDFTKAMTHLKENSWLINEFEEWLERLRGGPHRCAVIFVDNSGFDIILGVFPITRELLKRGTKVSVVMIHNTGLCCHGNRSIRVDYWIVDWFDVWID</sequence>
<dbReference type="GO" id="GO:0005634">
    <property type="term" value="C:nucleus"/>
    <property type="evidence" value="ECO:0007669"/>
    <property type="project" value="TreeGrafter"/>
</dbReference>
<dbReference type="GO" id="GO:0016787">
    <property type="term" value="F:hydrolase activity"/>
    <property type="evidence" value="ECO:0007669"/>
    <property type="project" value="UniProtKB-KW"/>
</dbReference>
<dbReference type="Gene3D" id="3.30.420.40">
    <property type="match status" value="1"/>
</dbReference>
<evidence type="ECO:0000256" key="10">
    <source>
        <dbReference type="ARBA" id="ARBA00022993"/>
    </source>
</evidence>
<organism evidence="17 18">
    <name type="scientific">Paralvinella palmiformis</name>
    <dbReference type="NCBI Taxonomy" id="53620"/>
    <lineage>
        <taxon>Eukaryota</taxon>
        <taxon>Metazoa</taxon>
        <taxon>Spiralia</taxon>
        <taxon>Lophotrochozoa</taxon>
        <taxon>Annelida</taxon>
        <taxon>Polychaeta</taxon>
        <taxon>Sedentaria</taxon>
        <taxon>Canalipalpata</taxon>
        <taxon>Terebellida</taxon>
        <taxon>Terebelliformia</taxon>
        <taxon>Alvinellidae</taxon>
        <taxon>Paralvinella</taxon>
    </lineage>
</organism>
<dbReference type="Pfam" id="PF03630">
    <property type="entry name" value="Fumble"/>
    <property type="match status" value="2"/>
</dbReference>
<dbReference type="PANTHER" id="PTHR12280:SF20">
    <property type="entry name" value="4'-PHOSPHOPANTETHEINE PHOSPHATASE"/>
    <property type="match status" value="1"/>
</dbReference>
<name>A0AAD9J1E8_9ANNE</name>
<evidence type="ECO:0000256" key="7">
    <source>
        <dbReference type="ARBA" id="ARBA00022741"/>
    </source>
</evidence>
<evidence type="ECO:0000256" key="6">
    <source>
        <dbReference type="ARBA" id="ARBA00022723"/>
    </source>
</evidence>
<evidence type="ECO:0000313" key="17">
    <source>
        <dbReference type="EMBL" id="KAK2144824.1"/>
    </source>
</evidence>
<dbReference type="InterPro" id="IPR036075">
    <property type="entry name" value="ARMT-1-like_metal-bd_sf"/>
</dbReference>
<dbReference type="SUPFAM" id="SSF53067">
    <property type="entry name" value="Actin-like ATPase domain"/>
    <property type="match status" value="2"/>
</dbReference>
<evidence type="ECO:0000259" key="16">
    <source>
        <dbReference type="Pfam" id="PF01937"/>
    </source>
</evidence>
<dbReference type="Pfam" id="PF01937">
    <property type="entry name" value="ARMT1-like_dom"/>
    <property type="match status" value="1"/>
</dbReference>
<dbReference type="Gene3D" id="1.20.1700.10">
    <property type="entry name" value="AF1104-like"/>
    <property type="match status" value="1"/>
</dbReference>
<dbReference type="InterPro" id="IPR043129">
    <property type="entry name" value="ATPase_NBD"/>
</dbReference>
<dbReference type="NCBIfam" id="TIGR00555">
    <property type="entry name" value="panK_eukar"/>
    <property type="match status" value="1"/>
</dbReference>
<comment type="caution">
    <text evidence="17">The sequence shown here is derived from an EMBL/GenBank/DDBJ whole genome shotgun (WGS) entry which is preliminary data.</text>
</comment>
<keyword evidence="11" id="KW-0944">Nitration</keyword>
<evidence type="ECO:0000256" key="13">
    <source>
        <dbReference type="ARBA" id="ARBA00029347"/>
    </source>
</evidence>
<dbReference type="InterPro" id="IPR035073">
    <property type="entry name" value="At2g17340_3_helix_bundle"/>
</dbReference>
<evidence type="ECO:0000256" key="11">
    <source>
        <dbReference type="ARBA" id="ARBA00023074"/>
    </source>
</evidence>
<dbReference type="Proteomes" id="UP001208570">
    <property type="component" value="Unassembled WGS sequence"/>
</dbReference>
<evidence type="ECO:0000256" key="4">
    <source>
        <dbReference type="ARBA" id="ARBA00019490"/>
    </source>
</evidence>
<evidence type="ECO:0000256" key="8">
    <source>
        <dbReference type="ARBA" id="ARBA00022801"/>
    </source>
</evidence>
<comment type="catalytic activity">
    <reaction evidence="13">
        <text>(R)-4'-phospho-S-sulfopantetheine + H2O = (R)-S-sulfopantetheine + phosphate</text>
        <dbReference type="Rhea" id="RHEA:68340"/>
        <dbReference type="ChEBI" id="CHEBI:15377"/>
        <dbReference type="ChEBI" id="CHEBI:43474"/>
        <dbReference type="ChEBI" id="CHEBI:177302"/>
        <dbReference type="ChEBI" id="CHEBI:177303"/>
    </reaction>
    <physiologicalReaction direction="left-to-right" evidence="13">
        <dbReference type="Rhea" id="RHEA:68341"/>
    </physiologicalReaction>
</comment>
<evidence type="ECO:0000313" key="18">
    <source>
        <dbReference type="Proteomes" id="UP001208570"/>
    </source>
</evidence>
<evidence type="ECO:0000256" key="3">
    <source>
        <dbReference type="ARBA" id="ARBA00011388"/>
    </source>
</evidence>
<evidence type="ECO:0000256" key="9">
    <source>
        <dbReference type="ARBA" id="ARBA00022840"/>
    </source>
</evidence>
<keyword evidence="5" id="KW-0533">Nickel</keyword>
<keyword evidence="10" id="KW-0173">Coenzyme A biosynthesis</keyword>
<dbReference type="AlphaFoldDB" id="A0AAD9J1E8"/>
<evidence type="ECO:0000256" key="2">
    <source>
        <dbReference type="ARBA" id="ARBA00001967"/>
    </source>
</evidence>
<dbReference type="CDD" id="cd24123">
    <property type="entry name" value="ASKHA_NBD_PanK-II_Pank4"/>
    <property type="match status" value="1"/>
</dbReference>
<keyword evidence="9" id="KW-0067">ATP-binding</keyword>
<evidence type="ECO:0000256" key="12">
    <source>
        <dbReference type="ARBA" id="ARBA00023211"/>
    </source>
</evidence>
<dbReference type="InterPro" id="IPR004567">
    <property type="entry name" value="Type_II_PanK"/>
</dbReference>
<dbReference type="FunFam" id="3.30.420.40:FF:000067">
    <property type="entry name" value="Pantothenate kinase 4"/>
    <property type="match status" value="1"/>
</dbReference>
<dbReference type="GO" id="GO:0015937">
    <property type="term" value="P:coenzyme A biosynthetic process"/>
    <property type="evidence" value="ECO:0007669"/>
    <property type="project" value="UniProtKB-KW"/>
</dbReference>
<dbReference type="FunFam" id="1.20.1700.10:FF:000001">
    <property type="entry name" value="Pantothenate kinase 4"/>
    <property type="match status" value="1"/>
</dbReference>
<keyword evidence="7" id="KW-0547">Nucleotide-binding</keyword>
<evidence type="ECO:0000256" key="5">
    <source>
        <dbReference type="ARBA" id="ARBA00022596"/>
    </source>
</evidence>
<dbReference type="PANTHER" id="PTHR12280">
    <property type="entry name" value="PANTOTHENATE KINASE"/>
    <property type="match status" value="1"/>
</dbReference>
<proteinExistence type="predicted"/>
<keyword evidence="6" id="KW-0479">Metal-binding</keyword>
<comment type="cofactor">
    <cofactor evidence="2">
        <name>Ni(2+)</name>
        <dbReference type="ChEBI" id="CHEBI:49786"/>
    </cofactor>
</comment>